<organism evidence="3 4">
    <name type="scientific">Effusibacillus consociatus</name>
    <dbReference type="NCBI Taxonomy" id="1117041"/>
    <lineage>
        <taxon>Bacteria</taxon>
        <taxon>Bacillati</taxon>
        <taxon>Bacillota</taxon>
        <taxon>Bacilli</taxon>
        <taxon>Bacillales</taxon>
        <taxon>Alicyclobacillaceae</taxon>
        <taxon>Effusibacillus</taxon>
    </lineage>
</organism>
<dbReference type="NCBIfam" id="TIGR02719">
    <property type="entry name" value="repress_PhaQ"/>
    <property type="match status" value="1"/>
</dbReference>
<protein>
    <submittedName>
        <fullName evidence="3">Poly-beta-hydroxybutyrate-responsive repressor</fullName>
    </submittedName>
</protein>
<name>A0ABV9Q3K0_9BACL</name>
<comment type="caution">
    <text evidence="3">The sequence shown here is derived from an EMBL/GenBank/DDBJ whole genome shotgun (WGS) entry which is preliminary data.</text>
</comment>
<dbReference type="PANTHER" id="PTHR33169">
    <property type="entry name" value="PADR-FAMILY TRANSCRIPTIONAL REGULATOR"/>
    <property type="match status" value="1"/>
</dbReference>
<evidence type="ECO:0000256" key="1">
    <source>
        <dbReference type="SAM" id="MobiDB-lite"/>
    </source>
</evidence>
<sequence length="149" mass="17451">MTEEKESIGFGGPPKNFLVPFVLLLLQRMPIHGYELMQKLTEMGFQALDQGNLYRMLRQLEKDKYVRSEWDTSSSGPAKRLYSLTDIGEAYLQTYAQELERYQKMLGQFFSMYTNMLNLYMPSYRAEGDKEKSNKSNQRRNSNESEGEE</sequence>
<dbReference type="InterPro" id="IPR052509">
    <property type="entry name" value="Metal_resp_DNA-bind_regulator"/>
</dbReference>
<dbReference type="InterPro" id="IPR005149">
    <property type="entry name" value="Tscrpt_reg_PadR_N"/>
</dbReference>
<gene>
    <name evidence="3" type="primary">phaQ</name>
    <name evidence="3" type="ORF">ACFO8Q_17255</name>
</gene>
<accession>A0ABV9Q3K0</accession>
<evidence type="ECO:0000313" key="4">
    <source>
        <dbReference type="Proteomes" id="UP001596002"/>
    </source>
</evidence>
<dbReference type="SUPFAM" id="SSF46785">
    <property type="entry name" value="Winged helix' DNA-binding domain"/>
    <property type="match status" value="1"/>
</dbReference>
<dbReference type="InterPro" id="IPR036390">
    <property type="entry name" value="WH_DNA-bd_sf"/>
</dbReference>
<dbReference type="RefSeq" id="WP_380027194.1">
    <property type="nucleotide sequence ID" value="NZ_JBHSHC010000116.1"/>
</dbReference>
<dbReference type="EMBL" id="JBHSHC010000116">
    <property type="protein sequence ID" value="MFC4769081.1"/>
    <property type="molecule type" value="Genomic_DNA"/>
</dbReference>
<dbReference type="InterPro" id="IPR014091">
    <property type="entry name" value="Tscrpt_rep_PHB_PhaQ"/>
</dbReference>
<feature type="region of interest" description="Disordered" evidence="1">
    <location>
        <begin position="127"/>
        <end position="149"/>
    </location>
</feature>
<reference evidence="4" key="1">
    <citation type="journal article" date="2019" name="Int. J. Syst. Evol. Microbiol.">
        <title>The Global Catalogue of Microorganisms (GCM) 10K type strain sequencing project: providing services to taxonomists for standard genome sequencing and annotation.</title>
        <authorList>
            <consortium name="The Broad Institute Genomics Platform"/>
            <consortium name="The Broad Institute Genome Sequencing Center for Infectious Disease"/>
            <person name="Wu L."/>
            <person name="Ma J."/>
        </authorList>
    </citation>
    <scope>NUCLEOTIDE SEQUENCE [LARGE SCALE GENOMIC DNA]</scope>
    <source>
        <strain evidence="4">WYCCWR 12678</strain>
    </source>
</reference>
<evidence type="ECO:0000313" key="3">
    <source>
        <dbReference type="EMBL" id="MFC4769081.1"/>
    </source>
</evidence>
<dbReference type="Proteomes" id="UP001596002">
    <property type="component" value="Unassembled WGS sequence"/>
</dbReference>
<evidence type="ECO:0000259" key="2">
    <source>
        <dbReference type="Pfam" id="PF03551"/>
    </source>
</evidence>
<keyword evidence="4" id="KW-1185">Reference proteome</keyword>
<dbReference type="InterPro" id="IPR036388">
    <property type="entry name" value="WH-like_DNA-bd_sf"/>
</dbReference>
<dbReference type="PANTHER" id="PTHR33169:SF14">
    <property type="entry name" value="TRANSCRIPTIONAL REGULATOR RV3488"/>
    <property type="match status" value="1"/>
</dbReference>
<feature type="domain" description="Transcription regulator PadR N-terminal" evidence="2">
    <location>
        <begin position="22"/>
        <end position="93"/>
    </location>
</feature>
<dbReference type="Gene3D" id="1.10.10.10">
    <property type="entry name" value="Winged helix-like DNA-binding domain superfamily/Winged helix DNA-binding domain"/>
    <property type="match status" value="1"/>
</dbReference>
<proteinExistence type="predicted"/>
<dbReference type="Pfam" id="PF03551">
    <property type="entry name" value="PadR"/>
    <property type="match status" value="1"/>
</dbReference>